<evidence type="ECO:0000313" key="7">
    <source>
        <dbReference type="Proteomes" id="UP001454036"/>
    </source>
</evidence>
<keyword evidence="2" id="KW-0285">Flavoprotein</keyword>
<dbReference type="PANTHER" id="PTHR46056">
    <property type="entry name" value="LONG-CHAIN-ALCOHOL OXIDASE"/>
    <property type="match status" value="1"/>
</dbReference>
<comment type="similarity">
    <text evidence="1">Belongs to the GMC oxidoreductase family.</text>
</comment>
<protein>
    <submittedName>
        <fullName evidence="6">Oxidase</fullName>
    </submittedName>
</protein>
<feature type="transmembrane region" description="Helical" evidence="5">
    <location>
        <begin position="109"/>
        <end position="128"/>
    </location>
</feature>
<evidence type="ECO:0000256" key="5">
    <source>
        <dbReference type="SAM" id="Phobius"/>
    </source>
</evidence>
<reference evidence="6 7" key="1">
    <citation type="submission" date="2024-01" db="EMBL/GenBank/DDBJ databases">
        <title>The complete chloroplast genome sequence of Lithospermum erythrorhizon: insights into the phylogenetic relationship among Boraginaceae species and the maternal lineages of purple gromwells.</title>
        <authorList>
            <person name="Okada T."/>
            <person name="Watanabe K."/>
        </authorList>
    </citation>
    <scope>NUCLEOTIDE SEQUENCE [LARGE SCALE GENOMIC DNA]</scope>
</reference>
<sequence length="188" mass="22103">MEPNNRENGTHNLQNLIGEIPLENNFSKFQNENHAKETKLSNSRRFSQREMESLSAICDTYLPSIEMPLENNTTVDESTKEFYQTSASMVGTPYHMEWLIKERLQHPKLFLSKLSFLLLSTWIGTFILCGRRSLSNHFPYFQKFSQIPQKRREEILLSWSQSYFSLLRILFLGTKYLTLLSFFTQISS</sequence>
<keyword evidence="5" id="KW-0472">Membrane</keyword>
<feature type="transmembrane region" description="Helical" evidence="5">
    <location>
        <begin position="163"/>
        <end position="183"/>
    </location>
</feature>
<name>A0AAV3RCV5_LITER</name>
<dbReference type="PANTHER" id="PTHR46056:SF4">
    <property type="entry name" value="LONG-CHAIN-ALCOHOL OXIDASE FAO4A"/>
    <property type="match status" value="1"/>
</dbReference>
<keyword evidence="5" id="KW-1133">Transmembrane helix</keyword>
<gene>
    <name evidence="6" type="ORF">LIER_41457</name>
</gene>
<evidence type="ECO:0000256" key="2">
    <source>
        <dbReference type="ARBA" id="ARBA00022630"/>
    </source>
</evidence>
<evidence type="ECO:0000256" key="4">
    <source>
        <dbReference type="ARBA" id="ARBA00023002"/>
    </source>
</evidence>
<keyword evidence="4" id="KW-0560">Oxidoreductase</keyword>
<accession>A0AAV3RCV5</accession>
<proteinExistence type="inferred from homology"/>
<dbReference type="Proteomes" id="UP001454036">
    <property type="component" value="Unassembled WGS sequence"/>
</dbReference>
<dbReference type="AlphaFoldDB" id="A0AAV3RCV5"/>
<comment type="caution">
    <text evidence="6">The sequence shown here is derived from an EMBL/GenBank/DDBJ whole genome shotgun (WGS) entry which is preliminary data.</text>
</comment>
<keyword evidence="3" id="KW-0274">FAD</keyword>
<keyword evidence="7" id="KW-1185">Reference proteome</keyword>
<organism evidence="6 7">
    <name type="scientific">Lithospermum erythrorhizon</name>
    <name type="common">Purple gromwell</name>
    <name type="synonym">Lithospermum officinale var. erythrorhizon</name>
    <dbReference type="NCBI Taxonomy" id="34254"/>
    <lineage>
        <taxon>Eukaryota</taxon>
        <taxon>Viridiplantae</taxon>
        <taxon>Streptophyta</taxon>
        <taxon>Embryophyta</taxon>
        <taxon>Tracheophyta</taxon>
        <taxon>Spermatophyta</taxon>
        <taxon>Magnoliopsida</taxon>
        <taxon>eudicotyledons</taxon>
        <taxon>Gunneridae</taxon>
        <taxon>Pentapetalae</taxon>
        <taxon>asterids</taxon>
        <taxon>lamiids</taxon>
        <taxon>Boraginales</taxon>
        <taxon>Boraginaceae</taxon>
        <taxon>Boraginoideae</taxon>
        <taxon>Lithospermeae</taxon>
        <taxon>Lithospermum</taxon>
    </lineage>
</organism>
<evidence type="ECO:0000256" key="3">
    <source>
        <dbReference type="ARBA" id="ARBA00022827"/>
    </source>
</evidence>
<evidence type="ECO:0000256" key="1">
    <source>
        <dbReference type="ARBA" id="ARBA00010790"/>
    </source>
</evidence>
<evidence type="ECO:0000313" key="6">
    <source>
        <dbReference type="EMBL" id="GAA0173098.1"/>
    </source>
</evidence>
<keyword evidence="5" id="KW-0812">Transmembrane</keyword>
<dbReference type="EMBL" id="BAABME010025992">
    <property type="protein sequence ID" value="GAA0173098.1"/>
    <property type="molecule type" value="Genomic_DNA"/>
</dbReference>
<dbReference type="GO" id="GO:0016491">
    <property type="term" value="F:oxidoreductase activity"/>
    <property type="evidence" value="ECO:0007669"/>
    <property type="project" value="UniProtKB-KW"/>
</dbReference>